<accession>A0ABQ3XU69</accession>
<keyword evidence="1" id="KW-0472">Membrane</keyword>
<organism evidence="3 4">
    <name type="scientific">Actinoplanes couchii</name>
    <dbReference type="NCBI Taxonomy" id="403638"/>
    <lineage>
        <taxon>Bacteria</taxon>
        <taxon>Bacillati</taxon>
        <taxon>Actinomycetota</taxon>
        <taxon>Actinomycetes</taxon>
        <taxon>Micromonosporales</taxon>
        <taxon>Micromonosporaceae</taxon>
        <taxon>Actinoplanes</taxon>
    </lineage>
</organism>
<evidence type="ECO:0000313" key="3">
    <source>
        <dbReference type="EMBL" id="GID61912.1"/>
    </source>
</evidence>
<evidence type="ECO:0000313" key="4">
    <source>
        <dbReference type="Proteomes" id="UP000612282"/>
    </source>
</evidence>
<proteinExistence type="predicted"/>
<dbReference type="InterPro" id="IPR045679">
    <property type="entry name" value="DUF6199"/>
</dbReference>
<protein>
    <recommendedName>
        <fullName evidence="2">DUF6199 domain-containing protein</fullName>
    </recommendedName>
</protein>
<feature type="transmembrane region" description="Helical" evidence="1">
    <location>
        <begin position="12"/>
        <end position="36"/>
    </location>
</feature>
<feature type="domain" description="DUF6199" evidence="2">
    <location>
        <begin position="24"/>
        <end position="79"/>
    </location>
</feature>
<feature type="transmembrane region" description="Helical" evidence="1">
    <location>
        <begin position="68"/>
        <end position="87"/>
    </location>
</feature>
<dbReference type="Pfam" id="PF19701">
    <property type="entry name" value="DUF6199"/>
    <property type="match status" value="1"/>
</dbReference>
<comment type="caution">
    <text evidence="3">The sequence shown here is derived from an EMBL/GenBank/DDBJ whole genome shotgun (WGS) entry which is preliminary data.</text>
</comment>
<keyword evidence="1" id="KW-1133">Transmembrane helix</keyword>
<evidence type="ECO:0000259" key="2">
    <source>
        <dbReference type="Pfam" id="PF19701"/>
    </source>
</evidence>
<reference evidence="3 4" key="1">
    <citation type="submission" date="2021-01" db="EMBL/GenBank/DDBJ databases">
        <title>Whole genome shotgun sequence of Actinoplanes couchii NBRC 106145.</title>
        <authorList>
            <person name="Komaki H."/>
            <person name="Tamura T."/>
        </authorList>
    </citation>
    <scope>NUCLEOTIDE SEQUENCE [LARGE SCALE GENOMIC DNA]</scope>
    <source>
        <strain evidence="3 4">NBRC 106145</strain>
    </source>
</reference>
<name>A0ABQ3XU69_9ACTN</name>
<dbReference type="Proteomes" id="UP000612282">
    <property type="component" value="Unassembled WGS sequence"/>
</dbReference>
<keyword evidence="1" id="KW-0812">Transmembrane</keyword>
<dbReference type="EMBL" id="BOMG01000146">
    <property type="protein sequence ID" value="GID61912.1"/>
    <property type="molecule type" value="Genomic_DNA"/>
</dbReference>
<evidence type="ECO:0000256" key="1">
    <source>
        <dbReference type="SAM" id="Phobius"/>
    </source>
</evidence>
<gene>
    <name evidence="3" type="ORF">Aco03nite_103160</name>
</gene>
<keyword evidence="4" id="KW-1185">Reference proteome</keyword>
<sequence length="250" mass="26040">MAVKCPDPLLSVASAAVDGLILLLVPIVALSLWGLISPRSQWRVLASWSYRDPAANEPSDAAYLGTRLVNLVIIGCLVWATVGLANLEKPGARAGATTTPTPTVEATSLAPVSTMAAVGGKELRAAFGVDEASIVRPPVSAQPPDSVPTVSVRRWQKADPGDPPAYLSNALGGQSGTWLVLGVRADAPPVGVKVDEVGFEWVSVEVHAPCSESCRTGSAGDYFLVPVQVQVQRIALNDGAVFDGTRRVAP</sequence>